<evidence type="ECO:0000313" key="6">
    <source>
        <dbReference type="EMBL" id="RJO73603.1"/>
    </source>
</evidence>
<keyword evidence="4 5" id="KW-0472">Membrane</keyword>
<evidence type="ECO:0000313" key="7">
    <source>
        <dbReference type="Proteomes" id="UP000266677"/>
    </source>
</evidence>
<dbReference type="PANTHER" id="PTHR10361:SF24">
    <property type="entry name" value="P3 PROTEIN"/>
    <property type="match status" value="1"/>
</dbReference>
<feature type="transmembrane region" description="Helical" evidence="5">
    <location>
        <begin position="95"/>
        <end position="118"/>
    </location>
</feature>
<dbReference type="Pfam" id="PF01758">
    <property type="entry name" value="SBF"/>
    <property type="match status" value="1"/>
</dbReference>
<feature type="transmembrane region" description="Helical" evidence="5">
    <location>
        <begin position="65"/>
        <end position="88"/>
    </location>
</feature>
<comment type="caution">
    <text evidence="6">The sequence shown here is derived from an EMBL/GenBank/DDBJ whole genome shotgun (WGS) entry which is preliminary data.</text>
</comment>
<protein>
    <submittedName>
        <fullName evidence="6">Bile acid:sodium symporter family protein</fullName>
    </submittedName>
</protein>
<keyword evidence="7" id="KW-1185">Reference proteome</keyword>
<evidence type="ECO:0000256" key="3">
    <source>
        <dbReference type="ARBA" id="ARBA00022989"/>
    </source>
</evidence>
<evidence type="ECO:0000256" key="2">
    <source>
        <dbReference type="ARBA" id="ARBA00022692"/>
    </source>
</evidence>
<evidence type="ECO:0000256" key="4">
    <source>
        <dbReference type="ARBA" id="ARBA00023136"/>
    </source>
</evidence>
<feature type="transmembrane region" description="Helical" evidence="5">
    <location>
        <begin position="199"/>
        <end position="218"/>
    </location>
</feature>
<dbReference type="Gene3D" id="1.20.1530.20">
    <property type="match status" value="1"/>
</dbReference>
<reference evidence="6 7" key="1">
    <citation type="submission" date="2018-09" db="EMBL/GenBank/DDBJ databases">
        <title>YIM PH21274 draft genome.</title>
        <authorList>
            <person name="Miao C."/>
        </authorList>
    </citation>
    <scope>NUCLEOTIDE SEQUENCE [LARGE SCALE GENOMIC DNA]</scope>
    <source>
        <strain evidence="6 7">YIM PH 21724</strain>
    </source>
</reference>
<dbReference type="EMBL" id="QZFU01000023">
    <property type="protein sequence ID" value="RJO73603.1"/>
    <property type="molecule type" value="Genomic_DNA"/>
</dbReference>
<accession>A0A3A4KIT9</accession>
<dbReference type="RefSeq" id="WP_120042679.1">
    <property type="nucleotide sequence ID" value="NZ_QZFU01000023.1"/>
</dbReference>
<proteinExistence type="predicted"/>
<feature type="transmembrane region" description="Helical" evidence="5">
    <location>
        <begin position="258"/>
        <end position="280"/>
    </location>
</feature>
<dbReference type="InterPro" id="IPR038770">
    <property type="entry name" value="Na+/solute_symporter_sf"/>
</dbReference>
<sequence length="293" mass="30452">MGSTMFAVFLPLALALVMFGLGVTLTVADFARVARYPKAAAVALACQILVLPVICYGLIQLFGLTGALAAGMMLLVAAPGGPSANLFSHIAGGDVALNITLTAINSVIAVFTMPVIAAFAFDRFLDDGAKLGVRPDKFIQVFAIVLVPVAIGMFVRHRFADRAERMRGGVKIASIAVLALVVVGAFAQQPKTFTENFGTLIAVCLVLSTLSFALGFVVPRLFGVAADQAIASAMEIGIHNGALAITVAVSVLHNEKMAVAPALYGLSMNIPAVIAAFLLARFLRKPAPVAVEA</sequence>
<feature type="transmembrane region" description="Helical" evidence="5">
    <location>
        <begin position="39"/>
        <end position="59"/>
    </location>
</feature>
<dbReference type="Proteomes" id="UP000266677">
    <property type="component" value="Unassembled WGS sequence"/>
</dbReference>
<feature type="transmembrane region" description="Helical" evidence="5">
    <location>
        <begin position="6"/>
        <end position="27"/>
    </location>
</feature>
<dbReference type="InterPro" id="IPR002657">
    <property type="entry name" value="BilAc:Na_symport/Acr3"/>
</dbReference>
<feature type="transmembrane region" description="Helical" evidence="5">
    <location>
        <begin position="230"/>
        <end position="252"/>
    </location>
</feature>
<feature type="transmembrane region" description="Helical" evidence="5">
    <location>
        <begin position="168"/>
        <end position="187"/>
    </location>
</feature>
<evidence type="ECO:0000256" key="5">
    <source>
        <dbReference type="SAM" id="Phobius"/>
    </source>
</evidence>
<dbReference type="GO" id="GO:0016020">
    <property type="term" value="C:membrane"/>
    <property type="evidence" value="ECO:0007669"/>
    <property type="project" value="UniProtKB-SubCell"/>
</dbReference>
<dbReference type="InterPro" id="IPR004710">
    <property type="entry name" value="Bilac:Na_transpt"/>
</dbReference>
<dbReference type="PANTHER" id="PTHR10361">
    <property type="entry name" value="SODIUM-BILE ACID COTRANSPORTER"/>
    <property type="match status" value="1"/>
</dbReference>
<dbReference type="OrthoDB" id="9806785at2"/>
<name>A0A3A4KIT9_9NOCA</name>
<keyword evidence="2 5" id="KW-0812">Transmembrane</keyword>
<keyword evidence="3 5" id="KW-1133">Transmembrane helix</keyword>
<organism evidence="6 7">
    <name type="scientific">Nocardia panacis</name>
    <dbReference type="NCBI Taxonomy" id="2340916"/>
    <lineage>
        <taxon>Bacteria</taxon>
        <taxon>Bacillati</taxon>
        <taxon>Actinomycetota</taxon>
        <taxon>Actinomycetes</taxon>
        <taxon>Mycobacteriales</taxon>
        <taxon>Nocardiaceae</taxon>
        <taxon>Nocardia</taxon>
    </lineage>
</organism>
<comment type="subcellular location">
    <subcellularLocation>
        <location evidence="1">Membrane</location>
        <topology evidence="1">Multi-pass membrane protein</topology>
    </subcellularLocation>
</comment>
<gene>
    <name evidence="6" type="ORF">D5S18_20645</name>
</gene>
<dbReference type="AlphaFoldDB" id="A0A3A4KIT9"/>
<feature type="transmembrane region" description="Helical" evidence="5">
    <location>
        <begin position="138"/>
        <end position="156"/>
    </location>
</feature>
<evidence type="ECO:0000256" key="1">
    <source>
        <dbReference type="ARBA" id="ARBA00004141"/>
    </source>
</evidence>